<feature type="transmembrane region" description="Helical" evidence="5">
    <location>
        <begin position="304"/>
        <end position="324"/>
    </location>
</feature>
<feature type="transmembrane region" description="Helical" evidence="5">
    <location>
        <begin position="386"/>
        <end position="406"/>
    </location>
</feature>
<dbReference type="AlphaFoldDB" id="A0AA90P8Y3"/>
<comment type="subcellular location">
    <subcellularLocation>
        <location evidence="4">Cell membrane</location>
    </subcellularLocation>
    <subcellularLocation>
        <location evidence="1">Membrane</location>
        <topology evidence="1">Multi-pass membrane protein</topology>
    </subcellularLocation>
</comment>
<proteinExistence type="inferred from homology"/>
<comment type="caution">
    <text evidence="6">The sequence shown here is derived from an EMBL/GenBank/DDBJ whole genome shotgun (WGS) entry which is preliminary data.</text>
</comment>
<name>A0AA90P8Y3_9BACI</name>
<dbReference type="InterPro" id="IPR050768">
    <property type="entry name" value="UPF0353/GerABKA_families"/>
</dbReference>
<dbReference type="RefSeq" id="WP_305161364.1">
    <property type="nucleotide sequence ID" value="NZ_JAUUTP010000020.1"/>
</dbReference>
<evidence type="ECO:0000256" key="2">
    <source>
        <dbReference type="ARBA" id="ARBA00005278"/>
    </source>
</evidence>
<dbReference type="GO" id="GO:0005886">
    <property type="term" value="C:plasma membrane"/>
    <property type="evidence" value="ECO:0007669"/>
    <property type="project" value="UniProtKB-SubCell"/>
</dbReference>
<protein>
    <submittedName>
        <fullName evidence="6">Spore germination protein</fullName>
    </submittedName>
</protein>
<accession>A0AA90P8Y3</accession>
<keyword evidence="3 4" id="KW-0472">Membrane</keyword>
<dbReference type="Pfam" id="PF03323">
    <property type="entry name" value="GerA"/>
    <property type="match status" value="1"/>
</dbReference>
<evidence type="ECO:0000256" key="3">
    <source>
        <dbReference type="ARBA" id="ARBA00023136"/>
    </source>
</evidence>
<dbReference type="PIRSF" id="PIRSF005690">
    <property type="entry name" value="GerBA"/>
    <property type="match status" value="1"/>
</dbReference>
<keyword evidence="5" id="KW-0812">Transmembrane</keyword>
<evidence type="ECO:0000256" key="1">
    <source>
        <dbReference type="ARBA" id="ARBA00004141"/>
    </source>
</evidence>
<reference evidence="6" key="1">
    <citation type="submission" date="2023-07" db="EMBL/GenBank/DDBJ databases">
        <title>Murine gut Bacillus species.</title>
        <authorList>
            <person name="Gutman E."/>
            <person name="Hashuel R."/>
            <person name="Litvak Y."/>
        </authorList>
    </citation>
    <scope>NUCLEOTIDE SEQUENCE</scope>
    <source>
        <strain evidence="6">RU283</strain>
    </source>
</reference>
<dbReference type="InterPro" id="IPR004995">
    <property type="entry name" value="Spore_Ger"/>
</dbReference>
<evidence type="ECO:0000256" key="4">
    <source>
        <dbReference type="PIRNR" id="PIRNR005690"/>
    </source>
</evidence>
<dbReference type="EMBL" id="JAUUTP010000020">
    <property type="protein sequence ID" value="MDP1420172.1"/>
    <property type="molecule type" value="Genomic_DNA"/>
</dbReference>
<dbReference type="Proteomes" id="UP001178277">
    <property type="component" value="Unassembled WGS sequence"/>
</dbReference>
<evidence type="ECO:0000313" key="7">
    <source>
        <dbReference type="Proteomes" id="UP001178277"/>
    </source>
</evidence>
<dbReference type="PANTHER" id="PTHR22550">
    <property type="entry name" value="SPORE GERMINATION PROTEIN"/>
    <property type="match status" value="1"/>
</dbReference>
<sequence>MKFIKHLLKYNKVNNDYLSSKQIPQPSKEVFSKVNENISTIKQIFSNTEDLVVKELKTETVRGVLIYLETMVDKEKIQRDALKPCLESNSETIQKVLSTNFQASTVFNQVEDALLKGSCVLSLDGYEKLYLVDVSMSKDRSVTEPENEKIVQGSHDGFIENLLTNLHLLRKTMKSPHLRMKYFPVGIQVKSKIALVYLNNLANEEVIFEFERRLNSISMDNVLNIGFLEELIEDSTISPFPQLLNTERVDRVIGHLNEGRVAVFMDGNPTALLLPVTFFAFYQSPDDYNSRWMIGTFIRSIRHASFLISILLPAFYIAVIAFHFEVLPDELVNPVGSSINKIPFPPLIEALLMELTIELIREAGIRLPSRIGQTIGIVGGLVIGDAIVQAGLISTTMIVVVALTAISSFCVPSHGMSDAVRLLRYPFMFLAASFGFVGIVFGFIVLLAHLCKLESFGTPYFAPLAPLRIKDIKDTFLRLPIWKLNTRPLDSHPKHIKQQNFSRGWKSNDNKRK</sequence>
<dbReference type="GO" id="GO:0009847">
    <property type="term" value="P:spore germination"/>
    <property type="evidence" value="ECO:0007669"/>
    <property type="project" value="UniProtKB-UniRule"/>
</dbReference>
<organism evidence="6 7">
    <name type="scientific">Peribacillus simplex</name>
    <dbReference type="NCBI Taxonomy" id="1478"/>
    <lineage>
        <taxon>Bacteria</taxon>
        <taxon>Bacillati</taxon>
        <taxon>Bacillota</taxon>
        <taxon>Bacilli</taxon>
        <taxon>Bacillales</taxon>
        <taxon>Bacillaceae</taxon>
        <taxon>Peribacillus</taxon>
    </lineage>
</organism>
<evidence type="ECO:0000256" key="5">
    <source>
        <dbReference type="SAM" id="Phobius"/>
    </source>
</evidence>
<feature type="transmembrane region" description="Helical" evidence="5">
    <location>
        <begin position="427"/>
        <end position="450"/>
    </location>
</feature>
<dbReference type="PANTHER" id="PTHR22550:SF5">
    <property type="entry name" value="LEUCINE ZIPPER PROTEIN 4"/>
    <property type="match status" value="1"/>
</dbReference>
<keyword evidence="5" id="KW-1133">Transmembrane helix</keyword>
<gene>
    <name evidence="6" type="ORF">Q8G35_17685</name>
</gene>
<evidence type="ECO:0000313" key="6">
    <source>
        <dbReference type="EMBL" id="MDP1420172.1"/>
    </source>
</evidence>
<comment type="similarity">
    <text evidence="2 4">Belongs to the GerABKA family.</text>
</comment>